<keyword evidence="3" id="KW-1185">Reference proteome</keyword>
<accession>A0A194UPV1</accession>
<organism evidence="2 3">
    <name type="scientific">Cytospora mali</name>
    <name type="common">Apple Valsa canker fungus</name>
    <name type="synonym">Valsa mali</name>
    <dbReference type="NCBI Taxonomy" id="578113"/>
    <lineage>
        <taxon>Eukaryota</taxon>
        <taxon>Fungi</taxon>
        <taxon>Dikarya</taxon>
        <taxon>Ascomycota</taxon>
        <taxon>Pezizomycotina</taxon>
        <taxon>Sordariomycetes</taxon>
        <taxon>Sordariomycetidae</taxon>
        <taxon>Diaporthales</taxon>
        <taxon>Cytosporaceae</taxon>
        <taxon>Cytospora</taxon>
    </lineage>
</organism>
<gene>
    <name evidence="2" type="ORF">VP1G_01108</name>
</gene>
<dbReference type="EMBL" id="KN714670">
    <property type="protein sequence ID" value="KUI53689.1"/>
    <property type="molecule type" value="Genomic_DNA"/>
</dbReference>
<dbReference type="GO" id="GO:0016491">
    <property type="term" value="F:oxidoreductase activity"/>
    <property type="evidence" value="ECO:0007669"/>
    <property type="project" value="InterPro"/>
</dbReference>
<dbReference type="OrthoDB" id="4892971at2759"/>
<proteinExistence type="inferred from homology"/>
<reference evidence="3" key="1">
    <citation type="submission" date="2014-12" db="EMBL/GenBank/DDBJ databases">
        <title>Genome Sequence of Valsa Canker Pathogens Uncovers a Specific Adaption of Colonization on Woody Bark.</title>
        <authorList>
            <person name="Yin Z."/>
            <person name="Liu H."/>
            <person name="Gao X."/>
            <person name="Li Z."/>
            <person name="Song N."/>
            <person name="Ke X."/>
            <person name="Dai Q."/>
            <person name="Wu Y."/>
            <person name="Sun Y."/>
            <person name="Xu J.-R."/>
            <person name="Kang Z.K."/>
            <person name="Wang L."/>
            <person name="Huang L."/>
        </authorList>
    </citation>
    <scope>NUCLEOTIDE SEQUENCE [LARGE SCALE GENOMIC DNA]</scope>
    <source>
        <strain evidence="3">SXYL134</strain>
    </source>
</reference>
<evidence type="ECO:0000313" key="3">
    <source>
        <dbReference type="Proteomes" id="UP000078576"/>
    </source>
</evidence>
<dbReference type="PANTHER" id="PTHR40260:SF2">
    <property type="entry name" value="BLR8190 PROTEIN"/>
    <property type="match status" value="1"/>
</dbReference>
<protein>
    <recommendedName>
        <fullName evidence="4">EthD domain-containing protein</fullName>
    </recommendedName>
</protein>
<dbReference type="SUPFAM" id="SSF54909">
    <property type="entry name" value="Dimeric alpha+beta barrel"/>
    <property type="match status" value="1"/>
</dbReference>
<name>A0A194UPV1_CYTMA</name>
<evidence type="ECO:0000256" key="1">
    <source>
        <dbReference type="ARBA" id="ARBA00005986"/>
    </source>
</evidence>
<dbReference type="NCBIfam" id="TIGR02118">
    <property type="entry name" value="EthD family reductase"/>
    <property type="match status" value="1"/>
</dbReference>
<dbReference type="Proteomes" id="UP000078576">
    <property type="component" value="Unassembled WGS sequence"/>
</dbReference>
<dbReference type="InterPro" id="IPR011008">
    <property type="entry name" value="Dimeric_a/b-barrel"/>
</dbReference>
<dbReference type="AlphaFoldDB" id="A0A194UPV1"/>
<comment type="similarity">
    <text evidence="1">Belongs to the tpcK family.</text>
</comment>
<dbReference type="InterPro" id="IPR009799">
    <property type="entry name" value="EthD_dom"/>
</dbReference>
<dbReference type="Gene3D" id="3.30.70.100">
    <property type="match status" value="1"/>
</dbReference>
<dbReference type="STRING" id="694573.A0A194UPV1"/>
<evidence type="ECO:0000313" key="2">
    <source>
        <dbReference type="EMBL" id="KUI53689.1"/>
    </source>
</evidence>
<sequence>MSGVLVTVLYPSTPNAKFDLEYYKAKHMPLVVSKWGKYGLKEYYVADLRGAPGPYIIQCTMVFDSGIESFQAAVKEEGAEVMGDLVNFSSEQPIILSGGVVHALN</sequence>
<dbReference type="PANTHER" id="PTHR40260">
    <property type="entry name" value="BLR8190 PROTEIN"/>
    <property type="match status" value="1"/>
</dbReference>
<evidence type="ECO:0008006" key="4">
    <source>
        <dbReference type="Google" id="ProtNLM"/>
    </source>
</evidence>